<evidence type="ECO:0000313" key="2">
    <source>
        <dbReference type="Proteomes" id="UP001139450"/>
    </source>
</evidence>
<evidence type="ECO:0000313" key="1">
    <source>
        <dbReference type="EMBL" id="MCJ8211319.1"/>
    </source>
</evidence>
<dbReference type="EMBL" id="JALJEJ010000009">
    <property type="protein sequence ID" value="MCJ8211319.1"/>
    <property type="molecule type" value="Genomic_DNA"/>
</dbReference>
<sequence length="122" mass="13722">MKHLYKNHPALKGIAVLLAMMILLVQFTEAFHHHQHPGADTRHRQTLEKAQFQLRTDCAICHYFAHHYASVQAESFCYAFINIPVPLLELTNGVFPIISGLHAILPNKGPPARNVFAISCIV</sequence>
<name>A0A9X2BA28_9SPHI</name>
<dbReference type="RefSeq" id="WP_245131821.1">
    <property type="nucleotide sequence ID" value="NZ_JALJEJ010000009.1"/>
</dbReference>
<dbReference type="AlphaFoldDB" id="A0A9X2BA28"/>
<gene>
    <name evidence="1" type="ORF">MUY27_16495</name>
</gene>
<proteinExistence type="predicted"/>
<keyword evidence="2" id="KW-1185">Reference proteome</keyword>
<reference evidence="1" key="1">
    <citation type="submission" date="2022-04" db="EMBL/GenBank/DDBJ databases">
        <title>Mucilaginibacter sp. RS28 isolated from freshwater.</title>
        <authorList>
            <person name="Ko S.-R."/>
        </authorList>
    </citation>
    <scope>NUCLEOTIDE SEQUENCE</scope>
    <source>
        <strain evidence="1">RS28</strain>
    </source>
</reference>
<organism evidence="1 2">
    <name type="scientific">Mucilaginibacter straminoryzae</name>
    <dbReference type="NCBI Taxonomy" id="2932774"/>
    <lineage>
        <taxon>Bacteria</taxon>
        <taxon>Pseudomonadati</taxon>
        <taxon>Bacteroidota</taxon>
        <taxon>Sphingobacteriia</taxon>
        <taxon>Sphingobacteriales</taxon>
        <taxon>Sphingobacteriaceae</taxon>
        <taxon>Mucilaginibacter</taxon>
    </lineage>
</organism>
<accession>A0A9X2BA28</accession>
<comment type="caution">
    <text evidence="1">The sequence shown here is derived from an EMBL/GenBank/DDBJ whole genome shotgun (WGS) entry which is preliminary data.</text>
</comment>
<dbReference type="Proteomes" id="UP001139450">
    <property type="component" value="Unassembled WGS sequence"/>
</dbReference>
<protein>
    <submittedName>
        <fullName evidence="1">Uncharacterized protein</fullName>
    </submittedName>
</protein>